<organism evidence="11 12">
    <name type="scientific">Hortaea werneckii</name>
    <name type="common">Black yeast</name>
    <name type="synonym">Cladosporium werneckii</name>
    <dbReference type="NCBI Taxonomy" id="91943"/>
    <lineage>
        <taxon>Eukaryota</taxon>
        <taxon>Fungi</taxon>
        <taxon>Dikarya</taxon>
        <taxon>Ascomycota</taxon>
        <taxon>Pezizomycotina</taxon>
        <taxon>Dothideomycetes</taxon>
        <taxon>Dothideomycetidae</taxon>
        <taxon>Mycosphaerellales</taxon>
        <taxon>Teratosphaeriaceae</taxon>
        <taxon>Hortaea</taxon>
    </lineage>
</organism>
<dbReference type="GO" id="GO:0016020">
    <property type="term" value="C:membrane"/>
    <property type="evidence" value="ECO:0007669"/>
    <property type="project" value="UniProtKB-SubCell"/>
</dbReference>
<dbReference type="OrthoDB" id="19261at2759"/>
<gene>
    <name evidence="11" type="ORF">D0869_03565</name>
</gene>
<dbReference type="PANTHER" id="PTHR47797:SF1">
    <property type="entry name" value="CYTOCHROME B561 DOMAIN-CONTAINING PROTEIN-RELATED"/>
    <property type="match status" value="1"/>
</dbReference>
<feature type="transmembrane region" description="Helical" evidence="8">
    <location>
        <begin position="460"/>
        <end position="481"/>
    </location>
</feature>
<dbReference type="CDD" id="cd08760">
    <property type="entry name" value="Cyt_b561_FRRS1_like"/>
    <property type="match status" value="1"/>
</dbReference>
<feature type="region of interest" description="Disordered" evidence="7">
    <location>
        <begin position="40"/>
        <end position="98"/>
    </location>
</feature>
<dbReference type="PROSITE" id="PS50836">
    <property type="entry name" value="DOMON"/>
    <property type="match status" value="1"/>
</dbReference>
<dbReference type="Proteomes" id="UP000281245">
    <property type="component" value="Unassembled WGS sequence"/>
</dbReference>
<evidence type="ECO:0000256" key="4">
    <source>
        <dbReference type="ARBA" id="ARBA00022982"/>
    </source>
</evidence>
<dbReference type="InterPro" id="IPR006593">
    <property type="entry name" value="Cyt_b561/ferric_Rdtase_TM"/>
</dbReference>
<feature type="region of interest" description="Disordered" evidence="7">
    <location>
        <begin position="514"/>
        <end position="577"/>
    </location>
</feature>
<evidence type="ECO:0000313" key="11">
    <source>
        <dbReference type="EMBL" id="RMX85776.1"/>
    </source>
</evidence>
<dbReference type="EMBL" id="QWIJ01000201">
    <property type="protein sequence ID" value="RMX85776.1"/>
    <property type="molecule type" value="Genomic_DNA"/>
</dbReference>
<keyword evidence="5 8" id="KW-1133">Transmembrane helix</keyword>
<feature type="transmembrane region" description="Helical" evidence="8">
    <location>
        <begin position="434"/>
        <end position="454"/>
    </location>
</feature>
<dbReference type="InterPro" id="IPR015920">
    <property type="entry name" value="Cellobiose_DH-like_cyt"/>
</dbReference>
<keyword evidence="6 8" id="KW-0472">Membrane</keyword>
<proteinExistence type="predicted"/>
<feature type="signal peptide" evidence="9">
    <location>
        <begin position="1"/>
        <end position="39"/>
    </location>
</feature>
<dbReference type="Pfam" id="PF16010">
    <property type="entry name" value="CDH-cyt"/>
    <property type="match status" value="1"/>
</dbReference>
<dbReference type="Gene3D" id="1.20.120.1770">
    <property type="match status" value="1"/>
</dbReference>
<feature type="chain" id="PRO_5018040571" description="DOMON domain-containing protein" evidence="9">
    <location>
        <begin position="40"/>
        <end position="577"/>
    </location>
</feature>
<keyword evidence="9" id="KW-0732">Signal</keyword>
<feature type="transmembrane region" description="Helical" evidence="8">
    <location>
        <begin position="396"/>
        <end position="414"/>
    </location>
</feature>
<accession>A0A3M6X5L4</accession>
<feature type="transmembrane region" description="Helical" evidence="8">
    <location>
        <begin position="329"/>
        <end position="350"/>
    </location>
</feature>
<feature type="domain" description="DOMON" evidence="10">
    <location>
        <begin position="116"/>
        <end position="246"/>
    </location>
</feature>
<keyword evidence="3 8" id="KW-0812">Transmembrane</keyword>
<evidence type="ECO:0000256" key="5">
    <source>
        <dbReference type="ARBA" id="ARBA00022989"/>
    </source>
</evidence>
<dbReference type="AlphaFoldDB" id="A0A3M6X5L4"/>
<dbReference type="InterPro" id="IPR005018">
    <property type="entry name" value="DOMON_domain"/>
</dbReference>
<feature type="transmembrane region" description="Helical" evidence="8">
    <location>
        <begin position="362"/>
        <end position="384"/>
    </location>
</feature>
<protein>
    <recommendedName>
        <fullName evidence="10">DOMON domain-containing protein</fullName>
    </recommendedName>
</protein>
<evidence type="ECO:0000256" key="6">
    <source>
        <dbReference type="ARBA" id="ARBA00023136"/>
    </source>
</evidence>
<feature type="compositionally biased region" description="Polar residues" evidence="7">
    <location>
        <begin position="515"/>
        <end position="529"/>
    </location>
</feature>
<evidence type="ECO:0000259" key="10">
    <source>
        <dbReference type="PROSITE" id="PS50836"/>
    </source>
</evidence>
<evidence type="ECO:0000256" key="2">
    <source>
        <dbReference type="ARBA" id="ARBA00022448"/>
    </source>
</evidence>
<keyword evidence="2" id="KW-0813">Transport</keyword>
<dbReference type="SUPFAM" id="SSF49344">
    <property type="entry name" value="CBD9-like"/>
    <property type="match status" value="1"/>
</dbReference>
<evidence type="ECO:0000256" key="3">
    <source>
        <dbReference type="ARBA" id="ARBA00022692"/>
    </source>
</evidence>
<name>A0A3M6X5L4_HORWE</name>
<comment type="subcellular location">
    <subcellularLocation>
        <location evidence="1">Membrane</location>
    </subcellularLocation>
</comment>
<dbReference type="Pfam" id="PF03188">
    <property type="entry name" value="Cytochrom_B561"/>
    <property type="match status" value="1"/>
</dbReference>
<evidence type="ECO:0000256" key="9">
    <source>
        <dbReference type="SAM" id="SignalP"/>
    </source>
</evidence>
<reference evidence="11 12" key="1">
    <citation type="journal article" date="2018" name="BMC Genomics">
        <title>Genomic evidence for intraspecific hybridization in a clonal and extremely halotolerant yeast.</title>
        <authorList>
            <person name="Gostincar C."/>
            <person name="Stajich J.E."/>
            <person name="Zupancic J."/>
            <person name="Zalar P."/>
            <person name="Gunde-Cimerman N."/>
        </authorList>
    </citation>
    <scope>NUCLEOTIDE SEQUENCE [LARGE SCALE GENOMIC DNA]</scope>
    <source>
        <strain evidence="11 12">EXF-6656</strain>
    </source>
</reference>
<dbReference type="SMART" id="SM00665">
    <property type="entry name" value="B561"/>
    <property type="match status" value="1"/>
</dbReference>
<sequence>MHFPFVLPKMHFAGFLTRLPLALLAVSLCGLTQQHAAWAQDSPDPMADGGSSADQDSPDPMGDSGSGSSADQDSPDPMGDSGSSAGQDSPDPMGANIPSAVYTTSALTAGSSNSSNDFVFAVNIDSETDDVYFHMSSPSGNDWMGVGFGSKMMDSLMLIAYPSSNGTGMTLSPRLGKGHTEPEHTDEVSCEMIYNSDLPGANTVVESTDTLKVDAVCRNATSWSTGKLDYKSSSQDAMTPFIFAVGPGEHGHAGPGSGHLGLKSNSKSAGLERHEYYGHFNLDLSQAVSESTSKAGVPRPNSEDANDLYTSVHAGGNGKVTSDGDPAPIIHGFIMCLTFVIIFPLGALILRLLERVILHAAVQFIGMILVTAATAGGIVVSRLYVRSKDFATAHQILGILLFIALWFQLGLGILHHRIFKKQQRKTLMGKIHRYLGPVAVLIGIINAPIGFHLAGNSHLGIPYAIIVVVVAILMLLARRFLPRFFGRNRRRKQASADARAAQLRAEQGEGYQYPQFGQQSTGLAPNTHTGYGGPSAASYEHLGPPPAYGRTESYRSEDVPLQTYGGEAGVQHPRPTL</sequence>
<dbReference type="SMART" id="SM00664">
    <property type="entry name" value="DoH"/>
    <property type="match status" value="1"/>
</dbReference>
<dbReference type="CDD" id="cd09630">
    <property type="entry name" value="CDH_like_cytochrome"/>
    <property type="match status" value="1"/>
</dbReference>
<evidence type="ECO:0000256" key="8">
    <source>
        <dbReference type="SAM" id="Phobius"/>
    </source>
</evidence>
<comment type="caution">
    <text evidence="11">The sequence shown here is derived from an EMBL/GenBank/DDBJ whole genome shotgun (WGS) entry which is preliminary data.</text>
</comment>
<keyword evidence="4" id="KW-0249">Electron transport</keyword>
<dbReference type="Gene3D" id="2.60.40.1210">
    <property type="entry name" value="Cellobiose dehydrogenase, cytochrome domain"/>
    <property type="match status" value="1"/>
</dbReference>
<feature type="compositionally biased region" description="Low complexity" evidence="7">
    <location>
        <begin position="54"/>
        <end position="84"/>
    </location>
</feature>
<evidence type="ECO:0000313" key="12">
    <source>
        <dbReference type="Proteomes" id="UP000281245"/>
    </source>
</evidence>
<evidence type="ECO:0000256" key="1">
    <source>
        <dbReference type="ARBA" id="ARBA00004370"/>
    </source>
</evidence>
<dbReference type="PANTHER" id="PTHR47797">
    <property type="entry name" value="DEHYDROGENASE, PUTATIVE (AFU_ORTHOLOGUE AFUA_8G05805)-RELATED"/>
    <property type="match status" value="1"/>
</dbReference>
<evidence type="ECO:0000256" key="7">
    <source>
        <dbReference type="SAM" id="MobiDB-lite"/>
    </source>
</evidence>